<evidence type="ECO:0000313" key="3">
    <source>
        <dbReference type="EMBL" id="MER6905108.1"/>
    </source>
</evidence>
<evidence type="ECO:0000313" key="4">
    <source>
        <dbReference type="Proteomes" id="UP001490330"/>
    </source>
</evidence>
<gene>
    <name evidence="3" type="ORF">ABT322_15290</name>
</gene>
<reference evidence="3 4" key="1">
    <citation type="submission" date="2024-06" db="EMBL/GenBank/DDBJ databases">
        <title>The Natural Products Discovery Center: Release of the First 8490 Sequenced Strains for Exploring Actinobacteria Biosynthetic Diversity.</title>
        <authorList>
            <person name="Kalkreuter E."/>
            <person name="Kautsar S.A."/>
            <person name="Yang D."/>
            <person name="Bader C.D."/>
            <person name="Teijaro C.N."/>
            <person name="Fluegel L."/>
            <person name="Davis C.M."/>
            <person name="Simpson J.R."/>
            <person name="Lauterbach L."/>
            <person name="Steele A.D."/>
            <person name="Gui C."/>
            <person name="Meng S."/>
            <person name="Li G."/>
            <person name="Viehrig K."/>
            <person name="Ye F."/>
            <person name="Su P."/>
            <person name="Kiefer A.F."/>
            <person name="Nichols A."/>
            <person name="Cepeda A.J."/>
            <person name="Yan W."/>
            <person name="Fan B."/>
            <person name="Jiang Y."/>
            <person name="Adhikari A."/>
            <person name="Zheng C.-J."/>
            <person name="Schuster L."/>
            <person name="Cowan T.M."/>
            <person name="Smanski M.J."/>
            <person name="Chevrette M.G."/>
            <person name="De Carvalho L.P.S."/>
            <person name="Shen B."/>
        </authorList>
    </citation>
    <scope>NUCLEOTIDE SEQUENCE [LARGE SCALE GENOMIC DNA]</scope>
    <source>
        <strain evidence="3 4">NPDC000632</strain>
    </source>
</reference>
<sequence>MTTQHRTAQPPAYPPRRAGRDRRGWIAPAVATGLLIVLGPAALLLGGLSAMATDGCGPDDCSEALTTSLSLIYGTLYFGGFLTLGAWVAAWVIPWTRRWSALRACLAFASLLPSLFVLLLVFTLPEP</sequence>
<feature type="transmembrane region" description="Helical" evidence="2">
    <location>
        <begin position="25"/>
        <end position="51"/>
    </location>
</feature>
<feature type="transmembrane region" description="Helical" evidence="2">
    <location>
        <begin position="105"/>
        <end position="124"/>
    </location>
</feature>
<keyword evidence="2" id="KW-1133">Transmembrane helix</keyword>
<comment type="caution">
    <text evidence="3">The sequence shown here is derived from an EMBL/GenBank/DDBJ whole genome shotgun (WGS) entry which is preliminary data.</text>
</comment>
<evidence type="ECO:0000256" key="1">
    <source>
        <dbReference type="SAM" id="MobiDB-lite"/>
    </source>
</evidence>
<dbReference type="InterPro" id="IPR006311">
    <property type="entry name" value="TAT_signal"/>
</dbReference>
<feature type="transmembrane region" description="Helical" evidence="2">
    <location>
        <begin position="71"/>
        <end position="93"/>
    </location>
</feature>
<evidence type="ECO:0008006" key="5">
    <source>
        <dbReference type="Google" id="ProtNLM"/>
    </source>
</evidence>
<protein>
    <recommendedName>
        <fullName evidence="5">Integral membrane protein</fullName>
    </recommendedName>
</protein>
<dbReference type="PROSITE" id="PS51318">
    <property type="entry name" value="TAT"/>
    <property type="match status" value="1"/>
</dbReference>
<keyword evidence="2" id="KW-0472">Membrane</keyword>
<proteinExistence type="predicted"/>
<feature type="region of interest" description="Disordered" evidence="1">
    <location>
        <begin position="1"/>
        <end position="20"/>
    </location>
</feature>
<dbReference type="RefSeq" id="WP_350719831.1">
    <property type="nucleotide sequence ID" value="NZ_JBEPCO010000017.1"/>
</dbReference>
<dbReference type="Proteomes" id="UP001490330">
    <property type="component" value="Unassembled WGS sequence"/>
</dbReference>
<organism evidence="3 4">
    <name type="scientific">Streptomyces flaveolus</name>
    <dbReference type="NCBI Taxonomy" id="67297"/>
    <lineage>
        <taxon>Bacteria</taxon>
        <taxon>Bacillati</taxon>
        <taxon>Actinomycetota</taxon>
        <taxon>Actinomycetes</taxon>
        <taxon>Kitasatosporales</taxon>
        <taxon>Streptomycetaceae</taxon>
        <taxon>Streptomyces</taxon>
    </lineage>
</organism>
<name>A0ABV1VF40_9ACTN</name>
<keyword evidence="4" id="KW-1185">Reference proteome</keyword>
<evidence type="ECO:0000256" key="2">
    <source>
        <dbReference type="SAM" id="Phobius"/>
    </source>
</evidence>
<keyword evidence="2" id="KW-0812">Transmembrane</keyword>
<accession>A0ABV1VF40</accession>
<dbReference type="EMBL" id="JBEPCV010000013">
    <property type="protein sequence ID" value="MER6905108.1"/>
    <property type="molecule type" value="Genomic_DNA"/>
</dbReference>